<dbReference type="Gene3D" id="3.30.530.20">
    <property type="match status" value="1"/>
</dbReference>
<dbReference type="SUPFAM" id="SSF55961">
    <property type="entry name" value="Bet v1-like"/>
    <property type="match status" value="1"/>
</dbReference>
<dbReference type="InterPro" id="IPR010419">
    <property type="entry name" value="CO_DH_gsu"/>
</dbReference>
<evidence type="ECO:0000313" key="2">
    <source>
        <dbReference type="Proteomes" id="UP000293331"/>
    </source>
</evidence>
<comment type="caution">
    <text evidence="1">The sequence shown here is derived from an EMBL/GenBank/DDBJ whole genome shotgun (WGS) entry which is preliminary data.</text>
</comment>
<organism evidence="1 2">
    <name type="scientific">Mucilaginibacter terrigena</name>
    <dbReference type="NCBI Taxonomy" id="2492395"/>
    <lineage>
        <taxon>Bacteria</taxon>
        <taxon>Pseudomonadati</taxon>
        <taxon>Bacteroidota</taxon>
        <taxon>Sphingobacteriia</taxon>
        <taxon>Sphingobacteriales</taxon>
        <taxon>Sphingobacteriaceae</taxon>
        <taxon>Mucilaginibacter</taxon>
    </lineage>
</organism>
<protein>
    <recommendedName>
        <fullName evidence="3">SRPBCC family protein</fullName>
    </recommendedName>
</protein>
<dbReference type="OrthoDB" id="982677at2"/>
<accession>A0A4Q5LR11</accession>
<keyword evidence="2" id="KW-1185">Reference proteome</keyword>
<dbReference type="AlphaFoldDB" id="A0A4Q5LR11"/>
<evidence type="ECO:0000313" key="1">
    <source>
        <dbReference type="EMBL" id="RYU91902.1"/>
    </source>
</evidence>
<name>A0A4Q5LR11_9SPHI</name>
<sequence length="133" mass="15307">MNLSFKIKKSRDFIFDYLTDMQKFASVHPVITKIVEQANGGYLVYETLKLGFIPISFTYPVSIVANPDENTIVMQATVMKLTKIEMTFNLAELSDFTAVHEYISFGAPLPVRVILQRVFKKQHRQLFKNIATR</sequence>
<gene>
    <name evidence="1" type="ORF">EWM62_00210</name>
</gene>
<evidence type="ECO:0008006" key="3">
    <source>
        <dbReference type="Google" id="ProtNLM"/>
    </source>
</evidence>
<dbReference type="CDD" id="cd07812">
    <property type="entry name" value="SRPBCC"/>
    <property type="match status" value="1"/>
</dbReference>
<reference evidence="1 2" key="1">
    <citation type="submission" date="2019-02" db="EMBL/GenBank/DDBJ databases">
        <title>Bacterial novel species Mucilaginibacter sp. 17JY9-4 isolated from soil.</title>
        <authorList>
            <person name="Jung H.-Y."/>
        </authorList>
    </citation>
    <scope>NUCLEOTIDE SEQUENCE [LARGE SCALE GENOMIC DNA]</scope>
    <source>
        <strain evidence="1 2">17JY9-4</strain>
    </source>
</reference>
<dbReference type="InterPro" id="IPR023393">
    <property type="entry name" value="START-like_dom_sf"/>
</dbReference>
<dbReference type="Pfam" id="PF06240">
    <property type="entry name" value="COXG"/>
    <property type="match status" value="1"/>
</dbReference>
<dbReference type="RefSeq" id="WP_129874632.1">
    <property type="nucleotide sequence ID" value="NZ_SEWG01000001.1"/>
</dbReference>
<dbReference type="EMBL" id="SEWG01000001">
    <property type="protein sequence ID" value="RYU91902.1"/>
    <property type="molecule type" value="Genomic_DNA"/>
</dbReference>
<dbReference type="Proteomes" id="UP000293331">
    <property type="component" value="Unassembled WGS sequence"/>
</dbReference>
<proteinExistence type="predicted"/>